<protein>
    <submittedName>
        <fullName evidence="2">Ribosomal-protein-alanine N-acetyltransferase</fullName>
    </submittedName>
</protein>
<reference evidence="2 3" key="1">
    <citation type="submission" date="2016-10" db="EMBL/GenBank/DDBJ databases">
        <authorList>
            <person name="de Groot N.N."/>
        </authorList>
    </citation>
    <scope>NUCLEOTIDE SEQUENCE [LARGE SCALE GENOMIC DNA]</scope>
    <source>
        <strain evidence="2 3">APO</strain>
    </source>
</reference>
<dbReference type="CDD" id="cd04301">
    <property type="entry name" value="NAT_SF"/>
    <property type="match status" value="1"/>
</dbReference>
<evidence type="ECO:0000259" key="1">
    <source>
        <dbReference type="PROSITE" id="PS51186"/>
    </source>
</evidence>
<dbReference type="PROSITE" id="PS51186">
    <property type="entry name" value="GNAT"/>
    <property type="match status" value="1"/>
</dbReference>
<feature type="domain" description="N-acetyltransferase" evidence="1">
    <location>
        <begin position="27"/>
        <end position="175"/>
    </location>
</feature>
<dbReference type="STRING" id="159292.SAMN05192546_104221"/>
<dbReference type="InterPro" id="IPR000182">
    <property type="entry name" value="GNAT_dom"/>
</dbReference>
<accession>A0A1H3MPP1</accession>
<gene>
    <name evidence="2" type="ORF">SAMN05192546_104221</name>
</gene>
<dbReference type="RefSeq" id="WP_093312772.1">
    <property type="nucleotide sequence ID" value="NZ_FNPV01000004.1"/>
</dbReference>
<dbReference type="AlphaFoldDB" id="A0A1H3MPP1"/>
<sequence>MYLEEASKLPKTVIENLDGDIGNLKVYLVQDYNVNLLKRMVNFGLDIFGDLGMDEWGLVPQIRHGNVFVLREETKKKIIGIAILMRDWEDLQKCYLFDYAISDELQGQGLGYHFLVAIIRNLETQGFTKMGLTVDIDNAPAIRLYKDKIGFETVGENEDEYGKGHHRYIMNLHFDKLNAPKK</sequence>
<keyword evidence="2" id="KW-0808">Transferase</keyword>
<dbReference type="GO" id="GO:0016747">
    <property type="term" value="F:acyltransferase activity, transferring groups other than amino-acyl groups"/>
    <property type="evidence" value="ECO:0007669"/>
    <property type="project" value="InterPro"/>
</dbReference>
<dbReference type="InterPro" id="IPR016181">
    <property type="entry name" value="Acyl_CoA_acyltransferase"/>
</dbReference>
<name>A0A1H3MPP1_9FIRM</name>
<organism evidence="2 3">
    <name type="scientific">Tindallia californiensis</name>
    <dbReference type="NCBI Taxonomy" id="159292"/>
    <lineage>
        <taxon>Bacteria</taxon>
        <taxon>Bacillati</taxon>
        <taxon>Bacillota</taxon>
        <taxon>Clostridia</taxon>
        <taxon>Peptostreptococcales</taxon>
        <taxon>Tindalliaceae</taxon>
        <taxon>Tindallia</taxon>
    </lineage>
</organism>
<evidence type="ECO:0000313" key="3">
    <source>
        <dbReference type="Proteomes" id="UP000199230"/>
    </source>
</evidence>
<dbReference type="Proteomes" id="UP000199230">
    <property type="component" value="Unassembled WGS sequence"/>
</dbReference>
<proteinExistence type="predicted"/>
<dbReference type="Gene3D" id="3.40.630.30">
    <property type="match status" value="1"/>
</dbReference>
<keyword evidence="3" id="KW-1185">Reference proteome</keyword>
<dbReference type="EMBL" id="FNPV01000004">
    <property type="protein sequence ID" value="SDY78443.1"/>
    <property type="molecule type" value="Genomic_DNA"/>
</dbReference>
<evidence type="ECO:0000313" key="2">
    <source>
        <dbReference type="EMBL" id="SDY78443.1"/>
    </source>
</evidence>
<dbReference type="SUPFAM" id="SSF55729">
    <property type="entry name" value="Acyl-CoA N-acyltransferases (Nat)"/>
    <property type="match status" value="1"/>
</dbReference>
<dbReference type="Pfam" id="PF00583">
    <property type="entry name" value="Acetyltransf_1"/>
    <property type="match status" value="1"/>
</dbReference>
<dbReference type="OrthoDB" id="5292888at2"/>